<evidence type="ECO:0000313" key="3">
    <source>
        <dbReference type="Proteomes" id="UP000651010"/>
    </source>
</evidence>
<protein>
    <recommendedName>
        <fullName evidence="4">DUF4440 domain-containing protein</fullName>
    </recommendedName>
</protein>
<proteinExistence type="predicted"/>
<name>A0ABR9G747_9GAMM</name>
<dbReference type="RefSeq" id="WP_192554724.1">
    <property type="nucleotide sequence ID" value="NZ_JACZZA010000002.1"/>
</dbReference>
<evidence type="ECO:0000313" key="2">
    <source>
        <dbReference type="EMBL" id="MBE1159874.1"/>
    </source>
</evidence>
<keyword evidence="3" id="KW-1185">Reference proteome</keyword>
<organism evidence="2 3">
    <name type="scientific">Dyella acidiphila</name>
    <dbReference type="NCBI Taxonomy" id="2775866"/>
    <lineage>
        <taxon>Bacteria</taxon>
        <taxon>Pseudomonadati</taxon>
        <taxon>Pseudomonadota</taxon>
        <taxon>Gammaproteobacteria</taxon>
        <taxon>Lysobacterales</taxon>
        <taxon>Rhodanobacteraceae</taxon>
        <taxon>Dyella</taxon>
    </lineage>
</organism>
<accession>A0ABR9G747</accession>
<keyword evidence="1" id="KW-0732">Signal</keyword>
<evidence type="ECO:0000256" key="1">
    <source>
        <dbReference type="SAM" id="SignalP"/>
    </source>
</evidence>
<feature type="signal peptide" evidence="1">
    <location>
        <begin position="1"/>
        <end position="23"/>
    </location>
</feature>
<dbReference type="Gene3D" id="3.10.450.50">
    <property type="match status" value="1"/>
</dbReference>
<dbReference type="SUPFAM" id="SSF54427">
    <property type="entry name" value="NTF2-like"/>
    <property type="match status" value="1"/>
</dbReference>
<comment type="caution">
    <text evidence="2">The sequence shown here is derived from an EMBL/GenBank/DDBJ whole genome shotgun (WGS) entry which is preliminary data.</text>
</comment>
<reference evidence="2 3" key="1">
    <citation type="submission" date="2020-09" db="EMBL/GenBank/DDBJ databases">
        <title>Dyella sp. 7MK23 isolated from forest soil.</title>
        <authorList>
            <person name="Fu J."/>
        </authorList>
    </citation>
    <scope>NUCLEOTIDE SEQUENCE [LARGE SCALE GENOMIC DNA]</scope>
    <source>
        <strain evidence="2 3">7MK23</strain>
    </source>
</reference>
<evidence type="ECO:0008006" key="4">
    <source>
        <dbReference type="Google" id="ProtNLM"/>
    </source>
</evidence>
<dbReference type="Proteomes" id="UP000651010">
    <property type="component" value="Unassembled WGS sequence"/>
</dbReference>
<feature type="chain" id="PRO_5047131060" description="DUF4440 domain-containing protein" evidence="1">
    <location>
        <begin position="24"/>
        <end position="169"/>
    </location>
</feature>
<sequence length="169" mass="17792">MKKQTYMALACLAGMSVMPPAIAASSAAQTTAGDDTSALHALWAGYEHAVASKDAAALLTMYVDADVPVVGAIAPRSYAVISAANKQAVPRTMRMTAKDDVTGEVKLPPDQIENLSIHTDGEVGTVSFDYKAKIGHGRIIWSTVHTNDGWKIAAVVYSINVPAADKPHT</sequence>
<gene>
    <name evidence="2" type="ORF">IGX34_05715</name>
</gene>
<dbReference type="EMBL" id="JACZZA010000002">
    <property type="protein sequence ID" value="MBE1159874.1"/>
    <property type="molecule type" value="Genomic_DNA"/>
</dbReference>
<dbReference type="InterPro" id="IPR032710">
    <property type="entry name" value="NTF2-like_dom_sf"/>
</dbReference>